<dbReference type="AlphaFoldDB" id="A0A7K4HKP0"/>
<proteinExistence type="inferred from homology"/>
<dbReference type="HAMAP" id="MF_00763">
    <property type="entry name" value="UPF0305"/>
    <property type="match status" value="1"/>
</dbReference>
<reference evidence="2 3" key="1">
    <citation type="submission" date="2020-06" db="EMBL/GenBank/DDBJ databases">
        <title>Methanofollis fontis sp. nov., a methanogen isolated from marine sediments near a cold seep at Four-Way Closure Ridge offshore southwestern Taiwan.</title>
        <authorList>
            <person name="Chen S.-C."/>
            <person name="Teng N.-H."/>
            <person name="Lin Y.-S."/>
            <person name="Lai M.-C."/>
            <person name="Chen H.-H."/>
            <person name="Wang C.-C."/>
        </authorList>
    </citation>
    <scope>NUCLEOTIDE SEQUENCE [LARGE SCALE GENOMIC DNA]</scope>
    <source>
        <strain evidence="2 3">DSM 2702</strain>
    </source>
</reference>
<dbReference type="Pfam" id="PF09888">
    <property type="entry name" value="DUF2115"/>
    <property type="match status" value="1"/>
</dbReference>
<comment type="caution">
    <text evidence="2">The sequence shown here is derived from an EMBL/GenBank/DDBJ whole genome shotgun (WGS) entry which is preliminary data.</text>
</comment>
<sequence>MRCHPGSDTIIIRSGADLFFVTFRLSAWFSDRTGKKRIPSSHAPVTSPGPAMWEEILAPAGRQRGGARLSPAEAEEIAAAIGKAQTKLELLRAISGAAARFSVTDLEAMMKNFEEKTRDLDPAYRRLLLPRINDYIFGSYHALMLLCTDDPALEDGQVRPSLPAYAAMVQEACRRRAQAGKPLELYLLKYLLAAFTMYVLEQPAHPVGTPFPGGLAVYREGDSYYCPVRDKSDDIAFSLCPFCPARQDTGARSLHGRDADLRIERLGTIERSRRDYHG</sequence>
<dbReference type="InterPro" id="IPR019215">
    <property type="entry name" value="DUF2115"/>
</dbReference>
<keyword evidence="3" id="KW-1185">Reference proteome</keyword>
<protein>
    <recommendedName>
        <fullName evidence="1">UPF0305 protein HWN36_00575</fullName>
    </recommendedName>
</protein>
<dbReference type="OrthoDB" id="81482at2157"/>
<accession>A0A7K4HKP0</accession>
<comment type="similarity">
    <text evidence="1">Belongs to the UPF0305 family.</text>
</comment>
<evidence type="ECO:0000313" key="3">
    <source>
        <dbReference type="Proteomes" id="UP000570823"/>
    </source>
</evidence>
<name>A0A7K4HKP0_9EURY</name>
<evidence type="ECO:0000313" key="2">
    <source>
        <dbReference type="EMBL" id="NVO65846.1"/>
    </source>
</evidence>
<gene>
    <name evidence="2" type="ORF">HWN36_00575</name>
</gene>
<dbReference type="EMBL" id="JABXWR010000001">
    <property type="protein sequence ID" value="NVO65846.1"/>
    <property type="molecule type" value="Genomic_DNA"/>
</dbReference>
<dbReference type="Proteomes" id="UP000570823">
    <property type="component" value="Unassembled WGS sequence"/>
</dbReference>
<evidence type="ECO:0000256" key="1">
    <source>
        <dbReference type="HAMAP-Rule" id="MF_00763"/>
    </source>
</evidence>
<organism evidence="2 3">
    <name type="scientific">Methanofollis tationis</name>
    <dbReference type="NCBI Taxonomy" id="81417"/>
    <lineage>
        <taxon>Archaea</taxon>
        <taxon>Methanobacteriati</taxon>
        <taxon>Methanobacteriota</taxon>
        <taxon>Stenosarchaea group</taxon>
        <taxon>Methanomicrobia</taxon>
        <taxon>Methanomicrobiales</taxon>
        <taxon>Methanomicrobiaceae</taxon>
        <taxon>Methanofollis</taxon>
    </lineage>
</organism>
<dbReference type="RefSeq" id="WP_176787397.1">
    <property type="nucleotide sequence ID" value="NZ_JABXWR010000001.1"/>
</dbReference>